<dbReference type="InterPro" id="IPR036388">
    <property type="entry name" value="WH-like_DNA-bd_sf"/>
</dbReference>
<evidence type="ECO:0000313" key="8">
    <source>
        <dbReference type="EMBL" id="MPL99640.1"/>
    </source>
</evidence>
<dbReference type="PANTHER" id="PTHR10815">
    <property type="entry name" value="METHYLATED-DNA--PROTEIN-CYSTEINE METHYLTRANSFERASE"/>
    <property type="match status" value="1"/>
</dbReference>
<organism evidence="8">
    <name type="scientific">bioreactor metagenome</name>
    <dbReference type="NCBI Taxonomy" id="1076179"/>
    <lineage>
        <taxon>unclassified sequences</taxon>
        <taxon>metagenomes</taxon>
        <taxon>ecological metagenomes</taxon>
    </lineage>
</organism>
<evidence type="ECO:0000256" key="2">
    <source>
        <dbReference type="ARBA" id="ARBA00022603"/>
    </source>
</evidence>
<name>A0A644W836_9ZZZZ</name>
<keyword evidence="4" id="KW-0227">DNA damage</keyword>
<dbReference type="InterPro" id="IPR014048">
    <property type="entry name" value="MethylDNA_cys_MeTrfase_DNA-bd"/>
</dbReference>
<accession>A0A644W836</accession>
<keyword evidence="3 8" id="KW-0808">Transferase</keyword>
<keyword evidence="5" id="KW-0234">DNA repair</keyword>
<dbReference type="GO" id="GO:0006281">
    <property type="term" value="P:DNA repair"/>
    <property type="evidence" value="ECO:0007669"/>
    <property type="project" value="UniProtKB-KW"/>
</dbReference>
<dbReference type="Pfam" id="PF01035">
    <property type="entry name" value="DNA_binding_1"/>
    <property type="match status" value="1"/>
</dbReference>
<dbReference type="AlphaFoldDB" id="A0A644W836"/>
<dbReference type="InterPro" id="IPR036217">
    <property type="entry name" value="MethylDNA_cys_MeTrfase_DNAb"/>
</dbReference>
<dbReference type="EMBL" id="VSSQ01000679">
    <property type="protein sequence ID" value="MPL99640.1"/>
    <property type="molecule type" value="Genomic_DNA"/>
</dbReference>
<evidence type="ECO:0000256" key="5">
    <source>
        <dbReference type="ARBA" id="ARBA00023204"/>
    </source>
</evidence>
<protein>
    <submittedName>
        <fullName evidence="8">Methylated-DNA--protein-cysteine methyltransferase</fullName>
        <ecNumber evidence="8">2.1.1.63</ecNumber>
    </submittedName>
</protein>
<dbReference type="PROSITE" id="PS00374">
    <property type="entry name" value="MGMT"/>
    <property type="match status" value="1"/>
</dbReference>
<evidence type="ECO:0000256" key="4">
    <source>
        <dbReference type="ARBA" id="ARBA00022763"/>
    </source>
</evidence>
<sequence length="54" mass="6134">MNPLLIVIPCHRVVGANNKLTGFAIGIDKKSYLLELEKAYLTTDNNLFQEEEKK</sequence>
<dbReference type="PANTHER" id="PTHR10815:SF13">
    <property type="entry name" value="METHYLATED-DNA--PROTEIN-CYSTEINE METHYLTRANSFERASE"/>
    <property type="match status" value="1"/>
</dbReference>
<comment type="catalytic activity">
    <reaction evidence="1">
        <text>a 4-O-methyl-thymidine in DNA + L-cysteinyl-[protein] = a thymidine in DNA + S-methyl-L-cysteinyl-[protein]</text>
        <dbReference type="Rhea" id="RHEA:53428"/>
        <dbReference type="Rhea" id="RHEA-COMP:10131"/>
        <dbReference type="Rhea" id="RHEA-COMP:10132"/>
        <dbReference type="Rhea" id="RHEA-COMP:13555"/>
        <dbReference type="Rhea" id="RHEA-COMP:13556"/>
        <dbReference type="ChEBI" id="CHEBI:29950"/>
        <dbReference type="ChEBI" id="CHEBI:82612"/>
        <dbReference type="ChEBI" id="CHEBI:137386"/>
        <dbReference type="ChEBI" id="CHEBI:137387"/>
        <dbReference type="EC" id="2.1.1.63"/>
    </reaction>
</comment>
<dbReference type="EC" id="2.1.1.63" evidence="8"/>
<evidence type="ECO:0000256" key="1">
    <source>
        <dbReference type="ARBA" id="ARBA00001286"/>
    </source>
</evidence>
<dbReference type="GO" id="GO:0032259">
    <property type="term" value="P:methylation"/>
    <property type="evidence" value="ECO:0007669"/>
    <property type="project" value="UniProtKB-KW"/>
</dbReference>
<dbReference type="CDD" id="cd06445">
    <property type="entry name" value="ATase"/>
    <property type="match status" value="1"/>
</dbReference>
<dbReference type="SUPFAM" id="SSF46767">
    <property type="entry name" value="Methylated DNA-protein cysteine methyltransferase, C-terminal domain"/>
    <property type="match status" value="1"/>
</dbReference>
<evidence type="ECO:0000259" key="7">
    <source>
        <dbReference type="Pfam" id="PF01035"/>
    </source>
</evidence>
<dbReference type="GO" id="GO:0003908">
    <property type="term" value="F:methylated-DNA-[protein]-cysteine S-methyltransferase activity"/>
    <property type="evidence" value="ECO:0007669"/>
    <property type="project" value="UniProtKB-EC"/>
</dbReference>
<comment type="caution">
    <text evidence="8">The sequence shown here is derived from an EMBL/GenBank/DDBJ whole genome shotgun (WGS) entry which is preliminary data.</text>
</comment>
<reference evidence="8" key="1">
    <citation type="submission" date="2019-08" db="EMBL/GenBank/DDBJ databases">
        <authorList>
            <person name="Kucharzyk K."/>
            <person name="Murdoch R.W."/>
            <person name="Higgins S."/>
            <person name="Loffler F."/>
        </authorList>
    </citation>
    <scope>NUCLEOTIDE SEQUENCE</scope>
</reference>
<keyword evidence="2 8" id="KW-0489">Methyltransferase</keyword>
<comment type="catalytic activity">
    <reaction evidence="6">
        <text>a 6-O-methyl-2'-deoxyguanosine in DNA + L-cysteinyl-[protein] = S-methyl-L-cysteinyl-[protein] + a 2'-deoxyguanosine in DNA</text>
        <dbReference type="Rhea" id="RHEA:24000"/>
        <dbReference type="Rhea" id="RHEA-COMP:10131"/>
        <dbReference type="Rhea" id="RHEA-COMP:10132"/>
        <dbReference type="Rhea" id="RHEA-COMP:11367"/>
        <dbReference type="Rhea" id="RHEA-COMP:11368"/>
        <dbReference type="ChEBI" id="CHEBI:29950"/>
        <dbReference type="ChEBI" id="CHEBI:82612"/>
        <dbReference type="ChEBI" id="CHEBI:85445"/>
        <dbReference type="ChEBI" id="CHEBI:85448"/>
        <dbReference type="EC" id="2.1.1.63"/>
    </reaction>
</comment>
<gene>
    <name evidence="8" type="primary">ogt_18</name>
    <name evidence="8" type="ORF">SDC9_45858</name>
</gene>
<dbReference type="InterPro" id="IPR001497">
    <property type="entry name" value="MethylDNA_cys_MeTrfase_AS"/>
</dbReference>
<evidence type="ECO:0000256" key="3">
    <source>
        <dbReference type="ARBA" id="ARBA00022679"/>
    </source>
</evidence>
<proteinExistence type="predicted"/>
<evidence type="ECO:0000256" key="6">
    <source>
        <dbReference type="ARBA" id="ARBA00049348"/>
    </source>
</evidence>
<feature type="domain" description="Methylated-DNA-[protein]-cysteine S-methyltransferase DNA binding" evidence="7">
    <location>
        <begin position="2"/>
        <end position="38"/>
    </location>
</feature>
<dbReference type="NCBIfam" id="TIGR00589">
    <property type="entry name" value="ogt"/>
    <property type="match status" value="1"/>
</dbReference>
<dbReference type="Gene3D" id="1.10.10.10">
    <property type="entry name" value="Winged helix-like DNA-binding domain superfamily/Winged helix DNA-binding domain"/>
    <property type="match status" value="1"/>
</dbReference>